<dbReference type="CDD" id="cd16936">
    <property type="entry name" value="HATPase_RsbW-like"/>
    <property type="match status" value="1"/>
</dbReference>
<protein>
    <recommendedName>
        <fullName evidence="7">Anti-sigma regulatory factor</fullName>
    </recommendedName>
</protein>
<dbReference type="InterPro" id="IPR036890">
    <property type="entry name" value="HATPase_C_sf"/>
</dbReference>
<evidence type="ECO:0000259" key="3">
    <source>
        <dbReference type="Pfam" id="PF13581"/>
    </source>
</evidence>
<evidence type="ECO:0000313" key="5">
    <source>
        <dbReference type="EMBL" id="AXB48238.1"/>
    </source>
</evidence>
<evidence type="ECO:0000256" key="2">
    <source>
        <dbReference type="SAM" id="MobiDB-lite"/>
    </source>
</evidence>
<keyword evidence="6" id="KW-1185">Reference proteome</keyword>
<feature type="domain" description="MEDS" evidence="4">
    <location>
        <begin position="13"/>
        <end position="155"/>
    </location>
</feature>
<dbReference type="Pfam" id="PF14417">
    <property type="entry name" value="MEDS"/>
    <property type="match status" value="1"/>
</dbReference>
<evidence type="ECO:0000256" key="1">
    <source>
        <dbReference type="ARBA" id="ARBA00022527"/>
    </source>
</evidence>
<evidence type="ECO:0008006" key="7">
    <source>
        <dbReference type="Google" id="ProtNLM"/>
    </source>
</evidence>
<dbReference type="InterPro" id="IPR003594">
    <property type="entry name" value="HATPase_dom"/>
</dbReference>
<dbReference type="InterPro" id="IPR047718">
    <property type="entry name" value="RsbA-like_anti_sig"/>
</dbReference>
<keyword evidence="1" id="KW-0808">Transferase</keyword>
<evidence type="ECO:0000259" key="4">
    <source>
        <dbReference type="Pfam" id="PF14417"/>
    </source>
</evidence>
<dbReference type="KEGG" id="aab:A4R43_03050"/>
<dbReference type="PANTHER" id="PTHR35526:SF3">
    <property type="entry name" value="ANTI-SIGMA-F FACTOR RSBW"/>
    <property type="match status" value="1"/>
</dbReference>
<feature type="region of interest" description="Disordered" evidence="2">
    <location>
        <begin position="261"/>
        <end position="280"/>
    </location>
</feature>
<dbReference type="PANTHER" id="PTHR35526">
    <property type="entry name" value="ANTI-SIGMA-F FACTOR RSBW-RELATED"/>
    <property type="match status" value="1"/>
</dbReference>
<accession>A0A344LJL4</accession>
<keyword evidence="1" id="KW-0418">Kinase</keyword>
<dbReference type="Pfam" id="PF13581">
    <property type="entry name" value="HATPase_c_2"/>
    <property type="match status" value="1"/>
</dbReference>
<dbReference type="Gene3D" id="3.30.565.10">
    <property type="entry name" value="Histidine kinase-like ATPase, C-terminal domain"/>
    <property type="match status" value="1"/>
</dbReference>
<organism evidence="5 6">
    <name type="scientific">Amycolatopsis albispora</name>
    <dbReference type="NCBI Taxonomy" id="1804986"/>
    <lineage>
        <taxon>Bacteria</taxon>
        <taxon>Bacillati</taxon>
        <taxon>Actinomycetota</taxon>
        <taxon>Actinomycetes</taxon>
        <taxon>Pseudonocardiales</taxon>
        <taxon>Pseudonocardiaceae</taxon>
        <taxon>Amycolatopsis</taxon>
    </lineage>
</organism>
<name>A0A344LJL4_9PSEU</name>
<keyword evidence="1" id="KW-0723">Serine/threonine-protein kinase</keyword>
<dbReference type="AlphaFoldDB" id="A0A344LJL4"/>
<dbReference type="InterPro" id="IPR050267">
    <property type="entry name" value="Anti-sigma-factor_SerPK"/>
</dbReference>
<dbReference type="EMBL" id="CP015163">
    <property type="protein sequence ID" value="AXB48238.1"/>
    <property type="molecule type" value="Genomic_DNA"/>
</dbReference>
<sequence>MDWHGPLDGDAFTHPALFYRDHTDYLAATVPFVRAGLDNGEPVAVAVPGPNLTALKDAVHDDGVLWLDMTEAGRNPGRIIPGVLRAFADQHPGRRARIIGEPIWAGRSDDEYPACAQHEALINAAFRGRDATILCPYDSSRLSETALADATATHPLLVEGDRWWTSPHYAPGQIVDTYNQPLPQPGEVATYPATWFTPHTLTDIRQWAVGHAARAGLSPDRQDDVAIVVSELATNCIDHGDTTGALAGWTTADSLVFQTSNHTPSGRLDPLAGRLPAPDHQRRGRGLLMVNELADLVRTHTDGTQVTFRVHFTLPEAQAR</sequence>
<dbReference type="GO" id="GO:0004674">
    <property type="term" value="F:protein serine/threonine kinase activity"/>
    <property type="evidence" value="ECO:0007669"/>
    <property type="project" value="UniProtKB-KW"/>
</dbReference>
<dbReference type="NCBIfam" id="NF041045">
    <property type="entry name" value="RsbA_anti_sig"/>
    <property type="match status" value="1"/>
</dbReference>
<gene>
    <name evidence="5" type="ORF">A4R43_03050</name>
</gene>
<reference evidence="5 6" key="1">
    <citation type="submission" date="2016-04" db="EMBL/GenBank/DDBJ databases">
        <title>Complete genome sequence and analysis of deep-sea sediment isolate, Amycolatopsis sp. WP1.</title>
        <authorList>
            <person name="Wang H."/>
            <person name="Chen S."/>
            <person name="Wu Q."/>
        </authorList>
    </citation>
    <scope>NUCLEOTIDE SEQUENCE [LARGE SCALE GENOMIC DNA]</scope>
    <source>
        <strain evidence="5 6">WP1</strain>
    </source>
</reference>
<proteinExistence type="predicted"/>
<dbReference type="Proteomes" id="UP000250434">
    <property type="component" value="Chromosome"/>
</dbReference>
<feature type="domain" description="Histidine kinase/HSP90-like ATPase" evidence="3">
    <location>
        <begin position="196"/>
        <end position="309"/>
    </location>
</feature>
<evidence type="ECO:0000313" key="6">
    <source>
        <dbReference type="Proteomes" id="UP000250434"/>
    </source>
</evidence>
<dbReference type="InterPro" id="IPR025847">
    <property type="entry name" value="MEDS_domain"/>
</dbReference>